<dbReference type="EMBL" id="BA000022">
    <property type="protein sequence ID" value="BAA17441.1"/>
    <property type="molecule type" value="Genomic_DNA"/>
</dbReference>
<dbReference type="CAZy" id="GT4">
    <property type="family name" value="Glycosyltransferase Family 4"/>
</dbReference>
<dbReference type="STRING" id="1148.gene:10498305"/>
<reference evidence="2 3" key="2">
    <citation type="journal article" date="1996" name="DNA Res.">
        <title>Sequence analysis of the genome of the unicellular cyanobacterium Synechocystis sp. strain PCC6803. II. Sequence determination of the entire genome and assignment of potential protein-coding regions.</title>
        <authorList>
            <person name="Kaneko T."/>
            <person name="Sato S."/>
            <person name="Kotani H."/>
            <person name="Tanaka A."/>
            <person name="Asamizu E."/>
            <person name="Nakamura Y."/>
            <person name="Miyajima N."/>
            <person name="Hirosawa M."/>
            <person name="Sugiura M."/>
            <person name="Sasamoto S."/>
            <person name="Kimura T."/>
            <person name="Hosouchi T."/>
            <person name="Matsuno A."/>
            <person name="Muraki A."/>
            <person name="Nakazaki N."/>
            <person name="Naruo K."/>
            <person name="Okumura S."/>
            <person name="Shimpo S."/>
            <person name="Takeuchi C."/>
            <person name="Wada T."/>
            <person name="Watanabe A."/>
            <person name="Yamada M."/>
            <person name="Yasuda M."/>
            <person name="Tabata S."/>
        </authorList>
    </citation>
    <scope>NUCLEOTIDE SEQUENCE [LARGE SCALE GENOMIC DNA]</scope>
    <source>
        <strain evidence="3">ATCC 27184 / PCC 6803 / Kazusa</strain>
    </source>
</reference>
<dbReference type="InterPro" id="IPR028098">
    <property type="entry name" value="Glyco_trans_4-like_N"/>
</dbReference>
<sequence>MKIAYICVDPGIPVFGCKGASIHVQEIIRAFQNQGATVTLFAAKLGGEPPKDLVDLPVHCLPKVPKGDLAMREQGLFQQNQTLQNLLTQAAPYDLVYERYSLWSHAGMTFARNCQIPGILEVNAPLIEEQATHRVLLDRDLALQVAEIVFGKATALIAVSQEVKSYLQQWVSGDRLFVMPNGINPARFAGLSKPSQTELFTVGFVSSLKPWHGLDYLIEAFAQLRRTVPEARLLIVGDGPQRQVLERAISQRNLTTQVQWTGTVPPEQVPHWLSQMSVAVAPYPASEDFYFSPLKVVEYMAAGLPIVASCIGQVKDIIDDGVTGILCLPGEPTALAQALERLWRSPQQRQQLGLAARDFVLKHHTWDRVAAQILAIAQA</sequence>
<accession>P73401</accession>
<dbReference type="PIR" id="S77338">
    <property type="entry name" value="S77338"/>
</dbReference>
<gene>
    <name evidence="2" type="primary">icsA</name>
</gene>
<dbReference type="CDD" id="cd03801">
    <property type="entry name" value="GT4_PimA-like"/>
    <property type="match status" value="1"/>
</dbReference>
<protein>
    <submittedName>
        <fullName evidence="2">LPS glycosyltransferase IcsA</fullName>
    </submittedName>
</protein>
<dbReference type="AlphaFoldDB" id="P73401"/>
<dbReference type="GO" id="GO:0016757">
    <property type="term" value="F:glycosyltransferase activity"/>
    <property type="evidence" value="ECO:0000318"/>
    <property type="project" value="GO_Central"/>
</dbReference>
<dbReference type="PhylomeDB" id="P73401"/>
<reference evidence="2 3" key="1">
    <citation type="journal article" date="1995" name="DNA Res.">
        <title>Sequence analysis of the genome of the unicellular cyanobacterium Synechocystis sp. strain PCC6803. I. Sequence features in the 1 Mb region from map positions 64% to 92% of the genome.</title>
        <authorList>
            <person name="Kaneko T."/>
            <person name="Tanaka A."/>
            <person name="Sato S."/>
            <person name="Kotani H."/>
            <person name="Sazuka T."/>
            <person name="Miyajima N."/>
            <person name="Sugiura M."/>
            <person name="Tabata S."/>
        </authorList>
    </citation>
    <scope>NUCLEOTIDE SEQUENCE [LARGE SCALE GENOMIC DNA]</scope>
    <source>
        <strain evidence="3">ATCC 27184 / PCC 6803 / Kazusa</strain>
    </source>
</reference>
<evidence type="ECO:0000313" key="2">
    <source>
        <dbReference type="EMBL" id="BAA17441.1"/>
    </source>
</evidence>
<dbReference type="Proteomes" id="UP000001425">
    <property type="component" value="Chromosome"/>
</dbReference>
<feature type="domain" description="Glycosyltransferase subfamily 4-like N-terminal" evidence="1">
    <location>
        <begin position="19"/>
        <end position="187"/>
    </location>
</feature>
<dbReference type="IntAct" id="P73401">
    <property type="interactions" value="1"/>
</dbReference>
<dbReference type="Pfam" id="PF13692">
    <property type="entry name" value="Glyco_trans_1_4"/>
    <property type="match status" value="1"/>
</dbReference>
<dbReference type="PaxDb" id="1148-1652520"/>
<dbReference type="Pfam" id="PF13439">
    <property type="entry name" value="Glyco_transf_4"/>
    <property type="match status" value="1"/>
</dbReference>
<dbReference type="Gene3D" id="3.40.50.2000">
    <property type="entry name" value="Glycogen Phosphorylase B"/>
    <property type="match status" value="2"/>
</dbReference>
<dbReference type="PANTHER" id="PTHR45947">
    <property type="entry name" value="SULFOQUINOVOSYL TRANSFERASE SQD2"/>
    <property type="match status" value="1"/>
</dbReference>
<dbReference type="SUPFAM" id="SSF53756">
    <property type="entry name" value="UDP-Glycosyltransferase/glycogen phosphorylase"/>
    <property type="match status" value="1"/>
</dbReference>
<dbReference type="EnsemblBacteria" id="BAA17441">
    <property type="protein sequence ID" value="BAA17441"/>
    <property type="gene ID" value="BAA17441"/>
</dbReference>
<evidence type="ECO:0000313" key="3">
    <source>
        <dbReference type="Proteomes" id="UP000001425"/>
    </source>
</evidence>
<proteinExistence type="predicted"/>
<dbReference type="PANTHER" id="PTHR45947:SF3">
    <property type="entry name" value="SULFOQUINOVOSYL TRANSFERASE SQD2"/>
    <property type="match status" value="1"/>
</dbReference>
<organism evidence="2 3">
    <name type="scientific">Synechocystis sp. (strain ATCC 27184 / PCC 6803 / Kazusa)</name>
    <dbReference type="NCBI Taxonomy" id="1111708"/>
    <lineage>
        <taxon>Bacteria</taxon>
        <taxon>Bacillati</taxon>
        <taxon>Cyanobacteriota</taxon>
        <taxon>Cyanophyceae</taxon>
        <taxon>Synechococcales</taxon>
        <taxon>Merismopediaceae</taxon>
        <taxon>Synechocystis</taxon>
    </lineage>
</organism>
<evidence type="ECO:0000259" key="1">
    <source>
        <dbReference type="Pfam" id="PF13439"/>
    </source>
</evidence>
<dbReference type="InParanoid" id="P73401"/>
<name>P73401_SYNY3</name>
<keyword evidence="3" id="KW-1185">Reference proteome</keyword>
<dbReference type="KEGG" id="syn:sll1724"/>
<dbReference type="InterPro" id="IPR050194">
    <property type="entry name" value="Glycosyltransferase_grp1"/>
</dbReference>
<dbReference type="eggNOG" id="COG0438">
    <property type="taxonomic scope" value="Bacteria"/>
</dbReference>